<dbReference type="AlphaFoldDB" id="A0A6A6QPV6"/>
<gene>
    <name evidence="5" type="ORF">BU16DRAFT_464551</name>
</gene>
<dbReference type="SUPFAM" id="SSF48452">
    <property type="entry name" value="TPR-like"/>
    <property type="match status" value="1"/>
</dbReference>
<dbReference type="InterPro" id="IPR011990">
    <property type="entry name" value="TPR-like_helical_dom_sf"/>
</dbReference>
<name>A0A6A6QPV6_9PEZI</name>
<keyword evidence="6" id="KW-1185">Reference proteome</keyword>
<dbReference type="SUPFAM" id="SSF52047">
    <property type="entry name" value="RNI-like"/>
    <property type="match status" value="1"/>
</dbReference>
<evidence type="ECO:0000256" key="2">
    <source>
        <dbReference type="ARBA" id="ARBA00022803"/>
    </source>
</evidence>
<dbReference type="InterPro" id="IPR019734">
    <property type="entry name" value="TPR_rpt"/>
</dbReference>
<dbReference type="Proteomes" id="UP000799750">
    <property type="component" value="Unassembled WGS sequence"/>
</dbReference>
<dbReference type="Gene3D" id="3.80.10.10">
    <property type="entry name" value="Ribonuclease Inhibitor"/>
    <property type="match status" value="1"/>
</dbReference>
<dbReference type="EMBL" id="MU004191">
    <property type="protein sequence ID" value="KAF2494184.1"/>
    <property type="molecule type" value="Genomic_DNA"/>
</dbReference>
<evidence type="ECO:0000259" key="4">
    <source>
        <dbReference type="PROSITE" id="PS50181"/>
    </source>
</evidence>
<feature type="domain" description="F-box" evidence="4">
    <location>
        <begin position="129"/>
        <end position="176"/>
    </location>
</feature>
<evidence type="ECO:0000256" key="3">
    <source>
        <dbReference type="PROSITE-ProRule" id="PRU00339"/>
    </source>
</evidence>
<dbReference type="Gene3D" id="1.25.40.10">
    <property type="entry name" value="Tetratricopeptide repeat domain"/>
    <property type="match status" value="1"/>
</dbReference>
<dbReference type="InterPro" id="IPR001810">
    <property type="entry name" value="F-box_dom"/>
</dbReference>
<accession>A0A6A6QPV6</accession>
<evidence type="ECO:0000313" key="6">
    <source>
        <dbReference type="Proteomes" id="UP000799750"/>
    </source>
</evidence>
<dbReference type="Pfam" id="PF12937">
    <property type="entry name" value="F-box-like"/>
    <property type="match status" value="1"/>
</dbReference>
<dbReference type="Gene3D" id="1.20.1280.50">
    <property type="match status" value="1"/>
</dbReference>
<dbReference type="PROSITE" id="PS50005">
    <property type="entry name" value="TPR"/>
    <property type="match status" value="1"/>
</dbReference>
<dbReference type="PROSITE" id="PS50181">
    <property type="entry name" value="FBOX"/>
    <property type="match status" value="1"/>
</dbReference>
<dbReference type="PANTHER" id="PTHR22904">
    <property type="entry name" value="TPR REPEAT CONTAINING PROTEIN"/>
    <property type="match status" value="1"/>
</dbReference>
<dbReference type="GO" id="GO:0051879">
    <property type="term" value="F:Hsp90 protein binding"/>
    <property type="evidence" value="ECO:0007669"/>
    <property type="project" value="TreeGrafter"/>
</dbReference>
<sequence length="459" mass="51575">MSAAEYQELGKRYYKHKEYQKAVDAFTEAIESMIIPTVAMLNNRAASFEKLQNFKMACKDGRHMIKLDKGDARGYLRTADILQKMEKLDSAVDIYKYGLKNVSVTDDNYKLLQGMLDKLIRQLSPPKSVDPFSVLPIELVEMVIGHLTFRNMVTCLRVSKQWKQFLINRPRLWTDLDLSHARRPVSGSFVRHCVLRSQHKLKTATIHRFNHVDSLRSLATTCKALESLDFLNPDFTTLESLESLKLHNYPLNNFPILPPSLRVYEHTASDSNNHFTTTSPLTALNTQAALATHLPQLTALALCNLGALDPGFLDVLLLKAVTDDVDVDLATSTSLTRLSLANTTLSNKDALLRCLSNPRFSTLQELDLTDSLADDEVVDFLCSTFPALRRVNLAKTRISGAGIKQLCVKLSGLEWIGADFCQSVTSIDAVELARKMGVEVSWRLVQVGKGKKGWRDRYL</sequence>
<dbReference type="SUPFAM" id="SSF81383">
    <property type="entry name" value="F-box domain"/>
    <property type="match status" value="1"/>
</dbReference>
<evidence type="ECO:0000313" key="5">
    <source>
        <dbReference type="EMBL" id="KAF2494184.1"/>
    </source>
</evidence>
<protein>
    <recommendedName>
        <fullName evidence="4">F-box domain-containing protein</fullName>
    </recommendedName>
</protein>
<proteinExistence type="predicted"/>
<dbReference type="PANTHER" id="PTHR22904:SF523">
    <property type="entry name" value="STRESS-INDUCED-PHOSPHOPROTEIN 1"/>
    <property type="match status" value="1"/>
</dbReference>
<dbReference type="OrthoDB" id="629492at2759"/>
<dbReference type="InterPro" id="IPR036047">
    <property type="entry name" value="F-box-like_dom_sf"/>
</dbReference>
<organism evidence="5 6">
    <name type="scientific">Lophium mytilinum</name>
    <dbReference type="NCBI Taxonomy" id="390894"/>
    <lineage>
        <taxon>Eukaryota</taxon>
        <taxon>Fungi</taxon>
        <taxon>Dikarya</taxon>
        <taxon>Ascomycota</taxon>
        <taxon>Pezizomycotina</taxon>
        <taxon>Dothideomycetes</taxon>
        <taxon>Pleosporomycetidae</taxon>
        <taxon>Mytilinidiales</taxon>
        <taxon>Mytilinidiaceae</taxon>
        <taxon>Lophium</taxon>
    </lineage>
</organism>
<feature type="repeat" description="TPR" evidence="3">
    <location>
        <begin position="3"/>
        <end position="36"/>
    </location>
</feature>
<keyword evidence="1" id="KW-0677">Repeat</keyword>
<dbReference type="SMART" id="SM00028">
    <property type="entry name" value="TPR"/>
    <property type="match status" value="3"/>
</dbReference>
<reference evidence="5" key="1">
    <citation type="journal article" date="2020" name="Stud. Mycol.">
        <title>101 Dothideomycetes genomes: a test case for predicting lifestyles and emergence of pathogens.</title>
        <authorList>
            <person name="Haridas S."/>
            <person name="Albert R."/>
            <person name="Binder M."/>
            <person name="Bloem J."/>
            <person name="Labutti K."/>
            <person name="Salamov A."/>
            <person name="Andreopoulos B."/>
            <person name="Baker S."/>
            <person name="Barry K."/>
            <person name="Bills G."/>
            <person name="Bluhm B."/>
            <person name="Cannon C."/>
            <person name="Castanera R."/>
            <person name="Culley D."/>
            <person name="Daum C."/>
            <person name="Ezra D."/>
            <person name="Gonzalez J."/>
            <person name="Henrissat B."/>
            <person name="Kuo A."/>
            <person name="Liang C."/>
            <person name="Lipzen A."/>
            <person name="Lutzoni F."/>
            <person name="Magnuson J."/>
            <person name="Mondo S."/>
            <person name="Nolan M."/>
            <person name="Ohm R."/>
            <person name="Pangilinan J."/>
            <person name="Park H.-J."/>
            <person name="Ramirez L."/>
            <person name="Alfaro M."/>
            <person name="Sun H."/>
            <person name="Tritt A."/>
            <person name="Yoshinaga Y."/>
            <person name="Zwiers L.-H."/>
            <person name="Turgeon B."/>
            <person name="Goodwin S."/>
            <person name="Spatafora J."/>
            <person name="Crous P."/>
            <person name="Grigoriev I."/>
        </authorList>
    </citation>
    <scope>NUCLEOTIDE SEQUENCE</scope>
    <source>
        <strain evidence="5">CBS 269.34</strain>
    </source>
</reference>
<keyword evidence="2 3" id="KW-0802">TPR repeat</keyword>
<dbReference type="InterPro" id="IPR032675">
    <property type="entry name" value="LRR_dom_sf"/>
</dbReference>
<evidence type="ECO:0000256" key="1">
    <source>
        <dbReference type="ARBA" id="ARBA00022737"/>
    </source>
</evidence>